<dbReference type="GO" id="GO:0055085">
    <property type="term" value="P:transmembrane transport"/>
    <property type="evidence" value="ECO:0007669"/>
    <property type="project" value="InterPro"/>
</dbReference>
<evidence type="ECO:0000259" key="9">
    <source>
        <dbReference type="Pfam" id="PF25954"/>
    </source>
</evidence>
<dbReference type="RefSeq" id="WP_068703335.1">
    <property type="nucleotide sequence ID" value="NZ_BDCR01000003.1"/>
</dbReference>
<accession>A0A170ZK19</accession>
<feature type="domain" description="Multidrug resistance protein MdtA-like alpha-helical hairpin" evidence="7">
    <location>
        <begin position="119"/>
        <end position="212"/>
    </location>
</feature>
<dbReference type="AlphaFoldDB" id="A0A170ZK19"/>
<dbReference type="PANTHER" id="PTHR30386:SF26">
    <property type="entry name" value="TRANSPORT PROTEIN COMB"/>
    <property type="match status" value="1"/>
</dbReference>
<dbReference type="Gene3D" id="1.10.287.470">
    <property type="entry name" value="Helix hairpin bin"/>
    <property type="match status" value="1"/>
</dbReference>
<evidence type="ECO:0000259" key="7">
    <source>
        <dbReference type="Pfam" id="PF25876"/>
    </source>
</evidence>
<keyword evidence="4 6" id="KW-0472">Membrane</keyword>
<keyword evidence="2 6" id="KW-0812">Transmembrane</keyword>
<sequence>MAKKTKKLVFNIVVGLLLVGGIVWVFSHFIHLGNVEFTDNAQVQQQIVPVNSRVQGFIKEIRFKEYQPVHKGDTLVLIEDAEFRYRLAQAEADYQNALIGKKAMGTTIQTTQSNIGVTDATIEEAKARLENAEKEQTRYKNLLAQKAVTQQQFDDINTNYRAAKARFDQLLRQRNSTSLVKSEQNIRLNQNDAAIKLAKAAFELARLNLSYTVIVAPCDGVTGRKNIQEGQLIQPGQALLDVVNSNEKWVIANYRETQTANIRPSMPVEVKVDAIPGVTFKGVVQTLSRATGSSYSLFPQDNSAGNFVKVEQRIPVRIVFSAQNKPEDLAQLSKGMNVECEVNY</sequence>
<evidence type="ECO:0000256" key="6">
    <source>
        <dbReference type="SAM" id="Phobius"/>
    </source>
</evidence>
<dbReference type="GO" id="GO:0016020">
    <property type="term" value="C:membrane"/>
    <property type="evidence" value="ECO:0007669"/>
    <property type="project" value="UniProtKB-SubCell"/>
</dbReference>
<gene>
    <name evidence="10" type="ORF">PJIAN_351</name>
</gene>
<dbReference type="Gene3D" id="2.40.30.170">
    <property type="match status" value="1"/>
</dbReference>
<evidence type="ECO:0000313" key="10">
    <source>
        <dbReference type="EMBL" id="GAT62748.1"/>
    </source>
</evidence>
<evidence type="ECO:0000256" key="4">
    <source>
        <dbReference type="ARBA" id="ARBA00023136"/>
    </source>
</evidence>
<dbReference type="Proteomes" id="UP000076586">
    <property type="component" value="Unassembled WGS sequence"/>
</dbReference>
<dbReference type="Pfam" id="PF25917">
    <property type="entry name" value="BSH_RND"/>
    <property type="match status" value="1"/>
</dbReference>
<keyword evidence="5" id="KW-0175">Coiled coil</keyword>
<dbReference type="InterPro" id="IPR058624">
    <property type="entry name" value="MdtA-like_HH"/>
</dbReference>
<feature type="transmembrane region" description="Helical" evidence="6">
    <location>
        <begin position="9"/>
        <end position="30"/>
    </location>
</feature>
<comment type="caution">
    <text evidence="10">The sequence shown here is derived from an EMBL/GenBank/DDBJ whole genome shotgun (WGS) entry which is preliminary data.</text>
</comment>
<protein>
    <submittedName>
        <fullName evidence="10">Membrane fusion protein, multidrug efflux system</fullName>
    </submittedName>
</protein>
<dbReference type="InterPro" id="IPR058625">
    <property type="entry name" value="MdtA-like_BSH"/>
</dbReference>
<keyword evidence="11" id="KW-1185">Reference proteome</keyword>
<feature type="domain" description="CusB-like beta-barrel" evidence="9">
    <location>
        <begin position="249"/>
        <end position="287"/>
    </location>
</feature>
<feature type="domain" description="Multidrug resistance protein MdtA-like barrel-sandwich hybrid" evidence="8">
    <location>
        <begin position="47"/>
        <end position="243"/>
    </location>
</feature>
<evidence type="ECO:0000259" key="8">
    <source>
        <dbReference type="Pfam" id="PF25917"/>
    </source>
</evidence>
<keyword evidence="3 6" id="KW-1133">Transmembrane helix</keyword>
<dbReference type="Pfam" id="PF25954">
    <property type="entry name" value="Beta-barrel_RND_2"/>
    <property type="match status" value="1"/>
</dbReference>
<proteinExistence type="predicted"/>
<reference evidence="11" key="2">
    <citation type="journal article" date="2017" name="Genome Announc.">
        <title>Draft genome sequence of Paludibacter jiangxiensis NM7(T), a propionate-producing fermentative bacterium.</title>
        <authorList>
            <person name="Qiu Y.-L."/>
            <person name="Tourlousse D.M."/>
            <person name="Matsuura N."/>
            <person name="Ohashi A."/>
            <person name="Sekiguchi Y."/>
        </authorList>
    </citation>
    <scope>NUCLEOTIDE SEQUENCE [LARGE SCALE GENOMIC DNA]</scope>
    <source>
        <strain evidence="11">NM7</strain>
    </source>
</reference>
<comment type="subcellular location">
    <subcellularLocation>
        <location evidence="1">Membrane</location>
        <topology evidence="1">Single-pass membrane protein</topology>
    </subcellularLocation>
</comment>
<feature type="coiled-coil region" evidence="5">
    <location>
        <begin position="115"/>
        <end position="152"/>
    </location>
</feature>
<dbReference type="InterPro" id="IPR050739">
    <property type="entry name" value="MFP"/>
</dbReference>
<dbReference type="PANTHER" id="PTHR30386">
    <property type="entry name" value="MEMBRANE FUSION SUBUNIT OF EMRAB-TOLC MULTIDRUG EFFLUX PUMP"/>
    <property type="match status" value="1"/>
</dbReference>
<dbReference type="Pfam" id="PF25876">
    <property type="entry name" value="HH_MFP_RND"/>
    <property type="match status" value="1"/>
</dbReference>
<evidence type="ECO:0000256" key="3">
    <source>
        <dbReference type="ARBA" id="ARBA00022989"/>
    </source>
</evidence>
<dbReference type="OrthoDB" id="9811754at2"/>
<dbReference type="EMBL" id="BDCR01000003">
    <property type="protein sequence ID" value="GAT62748.1"/>
    <property type="molecule type" value="Genomic_DNA"/>
</dbReference>
<dbReference type="Gene3D" id="2.40.50.100">
    <property type="match status" value="1"/>
</dbReference>
<organism evidence="10 11">
    <name type="scientific">Paludibacter jiangxiensis</name>
    <dbReference type="NCBI Taxonomy" id="681398"/>
    <lineage>
        <taxon>Bacteria</taxon>
        <taxon>Pseudomonadati</taxon>
        <taxon>Bacteroidota</taxon>
        <taxon>Bacteroidia</taxon>
        <taxon>Bacteroidales</taxon>
        <taxon>Paludibacteraceae</taxon>
        <taxon>Paludibacter</taxon>
    </lineage>
</organism>
<reference evidence="11" key="1">
    <citation type="submission" date="2016-04" db="EMBL/GenBank/DDBJ databases">
        <title>Draft genome sequence of Paludibacter jiangxiensis strain NM7.</title>
        <authorList>
            <person name="Qiu Y."/>
            <person name="Matsuura N."/>
            <person name="Ohashi A."/>
            <person name="Tourlousse M.D."/>
            <person name="Sekiguchi Y."/>
        </authorList>
    </citation>
    <scope>NUCLEOTIDE SEQUENCE [LARGE SCALE GENOMIC DNA]</scope>
    <source>
        <strain evidence="11">NM7</strain>
    </source>
</reference>
<name>A0A170ZK19_9BACT</name>
<evidence type="ECO:0000256" key="1">
    <source>
        <dbReference type="ARBA" id="ARBA00004167"/>
    </source>
</evidence>
<evidence type="ECO:0000256" key="5">
    <source>
        <dbReference type="SAM" id="Coils"/>
    </source>
</evidence>
<evidence type="ECO:0000256" key="2">
    <source>
        <dbReference type="ARBA" id="ARBA00022692"/>
    </source>
</evidence>
<dbReference type="InterPro" id="IPR058792">
    <property type="entry name" value="Beta-barrel_RND_2"/>
</dbReference>
<evidence type="ECO:0000313" key="11">
    <source>
        <dbReference type="Proteomes" id="UP000076586"/>
    </source>
</evidence>
<dbReference type="SUPFAM" id="SSF111369">
    <property type="entry name" value="HlyD-like secretion proteins"/>
    <property type="match status" value="3"/>
</dbReference>
<dbReference type="STRING" id="681398.PJIAN_351"/>